<accession>F0WDY8</accession>
<proteinExistence type="predicted"/>
<protein>
    <submittedName>
        <fullName evidence="4">Uncharacterized protein AlNc14C70G4856</fullName>
    </submittedName>
</protein>
<dbReference type="InterPro" id="IPR036770">
    <property type="entry name" value="Ankyrin_rpt-contain_sf"/>
</dbReference>
<evidence type="ECO:0000256" key="1">
    <source>
        <dbReference type="ARBA" id="ARBA00022737"/>
    </source>
</evidence>
<dbReference type="SMART" id="SM00248">
    <property type="entry name" value="ANK"/>
    <property type="match status" value="3"/>
</dbReference>
<name>F0WDY8_9STRA</name>
<keyword evidence="1" id="KW-0677">Repeat</keyword>
<reference evidence="4" key="2">
    <citation type="submission" date="2011-02" db="EMBL/GenBank/DDBJ databases">
        <authorList>
            <person name="MacLean D."/>
        </authorList>
    </citation>
    <scope>NUCLEOTIDE SEQUENCE</scope>
</reference>
<evidence type="ECO:0000313" key="4">
    <source>
        <dbReference type="EMBL" id="CCA19416.1"/>
    </source>
</evidence>
<dbReference type="EMBL" id="FR824115">
    <property type="protein sequence ID" value="CCA19416.1"/>
    <property type="molecule type" value="Genomic_DNA"/>
</dbReference>
<dbReference type="InterPro" id="IPR002110">
    <property type="entry name" value="Ankyrin_rpt"/>
</dbReference>
<evidence type="ECO:0000256" key="2">
    <source>
        <dbReference type="ARBA" id="ARBA00023043"/>
    </source>
</evidence>
<feature type="repeat" description="ANK" evidence="3">
    <location>
        <begin position="33"/>
        <end position="65"/>
    </location>
</feature>
<sequence>MNENVWTAASDGDIEEIERYVASGGDIDAQDEHAYTPLQAAVSYNHAELALILLKHGSSPTLADNDLDTPLHRCETVECAKILLQHGATLNAKNRDGKTPYDVAIEEGHRELMTYYNSLEAESSTKL</sequence>
<reference evidence="4" key="1">
    <citation type="journal article" date="2011" name="PLoS Biol.">
        <title>Gene gain and loss during evolution of obligate parasitism in the white rust pathogen of Arabidopsis thaliana.</title>
        <authorList>
            <person name="Kemen E."/>
            <person name="Gardiner A."/>
            <person name="Schultz-Larsen T."/>
            <person name="Kemen A.C."/>
            <person name="Balmuth A.L."/>
            <person name="Robert-Seilaniantz A."/>
            <person name="Bailey K."/>
            <person name="Holub E."/>
            <person name="Studholme D.J."/>
            <person name="Maclean D."/>
            <person name="Jones J.D."/>
        </authorList>
    </citation>
    <scope>NUCLEOTIDE SEQUENCE</scope>
</reference>
<keyword evidence="2 3" id="KW-0040">ANK repeat</keyword>
<dbReference type="HOGENOM" id="CLU_000134_18_9_1"/>
<evidence type="ECO:0000256" key="3">
    <source>
        <dbReference type="PROSITE-ProRule" id="PRU00023"/>
    </source>
</evidence>
<gene>
    <name evidence="4" type="primary">AlNc14C70G4856</name>
    <name evidence="4" type="ORF">ALNC14_055590</name>
</gene>
<dbReference type="PRINTS" id="PR01415">
    <property type="entry name" value="ANKYRIN"/>
</dbReference>
<dbReference type="Pfam" id="PF12796">
    <property type="entry name" value="Ank_2"/>
    <property type="match status" value="1"/>
</dbReference>
<dbReference type="PANTHER" id="PTHR24171:SF9">
    <property type="entry name" value="ANKYRIN REPEAT DOMAIN-CONTAINING PROTEIN 39"/>
    <property type="match status" value="1"/>
</dbReference>
<organism evidence="4">
    <name type="scientific">Albugo laibachii Nc14</name>
    <dbReference type="NCBI Taxonomy" id="890382"/>
    <lineage>
        <taxon>Eukaryota</taxon>
        <taxon>Sar</taxon>
        <taxon>Stramenopiles</taxon>
        <taxon>Oomycota</taxon>
        <taxon>Peronosporomycetes</taxon>
        <taxon>Albuginales</taxon>
        <taxon>Albuginaceae</taxon>
        <taxon>Albugo</taxon>
    </lineage>
</organism>
<dbReference type="PANTHER" id="PTHR24171">
    <property type="entry name" value="ANKYRIN REPEAT DOMAIN-CONTAINING PROTEIN 39-RELATED"/>
    <property type="match status" value="1"/>
</dbReference>
<dbReference type="Gene3D" id="1.25.40.20">
    <property type="entry name" value="Ankyrin repeat-containing domain"/>
    <property type="match status" value="1"/>
</dbReference>
<dbReference type="AlphaFoldDB" id="F0WDY8"/>
<dbReference type="SUPFAM" id="SSF48403">
    <property type="entry name" value="Ankyrin repeat"/>
    <property type="match status" value="1"/>
</dbReference>
<dbReference type="PROSITE" id="PS50088">
    <property type="entry name" value="ANK_REPEAT"/>
    <property type="match status" value="1"/>
</dbReference>
<dbReference type="PROSITE" id="PS50297">
    <property type="entry name" value="ANK_REP_REGION"/>
    <property type="match status" value="1"/>
</dbReference>